<comment type="function">
    <text evidence="2">Catalyzes the ATP-dependent phosphorylation of thiamine-monophosphate (TMP) to form thiamine-pyrophosphate (TPP), the active form of vitamin B1.</text>
</comment>
<feature type="binding site" evidence="2">
    <location>
        <position position="199"/>
    </location>
    <ligand>
        <name>Mg(2+)</name>
        <dbReference type="ChEBI" id="CHEBI:18420"/>
        <label>5</label>
    </ligand>
</feature>
<keyword evidence="2 4" id="KW-0808">Transferase</keyword>
<comment type="similarity">
    <text evidence="2">Belongs to the thiamine-monophosphate kinase family.</text>
</comment>
<dbReference type="Proteomes" id="UP000435649">
    <property type="component" value="Unassembled WGS sequence"/>
</dbReference>
<comment type="catalytic activity">
    <reaction evidence="2">
        <text>thiamine phosphate + ATP = thiamine diphosphate + ADP</text>
        <dbReference type="Rhea" id="RHEA:15913"/>
        <dbReference type="ChEBI" id="CHEBI:30616"/>
        <dbReference type="ChEBI" id="CHEBI:37575"/>
        <dbReference type="ChEBI" id="CHEBI:58937"/>
        <dbReference type="ChEBI" id="CHEBI:456216"/>
        <dbReference type="EC" id="2.7.4.16"/>
    </reaction>
</comment>
<sequence>MLDELNILKQLLPSLPQAEDVVAGPGDDCAAVACGGRRILLAAADQLVGGVHYYRETTSPEAAGRKLMCRNLSDIAAMGGVPKWALLCVAAGGRSPEWVLAFCRGAAEAGKRFGVSVIGGDLASLPAEGEVASLTILGEADAAAFTLRSGAKPGDLLYVTGEIGNSLASGHHLDFEPRLAEGRFLAENGFASAMLDISDGLLLDAERLAKASRLRLCIDPAAVPLRAGAERESALSDGEDYELLFTVPPGREEELKQVWKLTKLTRIGVAEPGEPDVCDCSGRSLLRNGKCGYEH</sequence>
<dbReference type="CDD" id="cd02194">
    <property type="entry name" value="ThiL"/>
    <property type="match status" value="1"/>
</dbReference>
<dbReference type="InterPro" id="IPR036921">
    <property type="entry name" value="PurM-like_N_sf"/>
</dbReference>
<keyword evidence="2" id="KW-0547">Nucleotide-binding</keyword>
<dbReference type="PIRSF" id="PIRSF005303">
    <property type="entry name" value="Thiam_monoph_kin"/>
    <property type="match status" value="1"/>
</dbReference>
<proteinExistence type="inferred from homology"/>
<comment type="caution">
    <text evidence="2">Lacks conserved residue(s) required for the propagation of feature annotation.</text>
</comment>
<comment type="miscellaneous">
    <text evidence="2">Reaction mechanism of ThiL seems to utilize a direct, inline transfer of the gamma-phosphate of ATP to TMP rather than a phosphorylated enzyme intermediate.</text>
</comment>
<dbReference type="GO" id="GO:0009229">
    <property type="term" value="P:thiamine diphosphate biosynthetic process"/>
    <property type="evidence" value="ECO:0007669"/>
    <property type="project" value="UniProtKB-UniRule"/>
</dbReference>
<dbReference type="NCBIfam" id="TIGR01379">
    <property type="entry name" value="thiL"/>
    <property type="match status" value="1"/>
</dbReference>
<dbReference type="InterPro" id="IPR016188">
    <property type="entry name" value="PurM-like_N"/>
</dbReference>
<keyword evidence="5" id="KW-1185">Reference proteome</keyword>
<keyword evidence="1 2" id="KW-0784">Thiamine biosynthesis</keyword>
<evidence type="ECO:0000259" key="3">
    <source>
        <dbReference type="Pfam" id="PF00586"/>
    </source>
</evidence>
<feature type="binding site" evidence="2">
    <location>
        <begin position="120"/>
        <end position="121"/>
    </location>
    <ligand>
        <name>ATP</name>
        <dbReference type="ChEBI" id="CHEBI:30616"/>
    </ligand>
</feature>
<gene>
    <name evidence="2 4" type="primary">thiL</name>
    <name evidence="4" type="ORF">FYJ85_01480</name>
</gene>
<dbReference type="UniPathway" id="UPA00060">
    <property type="reaction ID" value="UER00142"/>
</dbReference>
<dbReference type="Gene3D" id="3.30.1330.10">
    <property type="entry name" value="PurM-like, N-terminal domain"/>
    <property type="match status" value="1"/>
</dbReference>
<comment type="caution">
    <text evidence="4">The sequence shown here is derived from an EMBL/GenBank/DDBJ whole genome shotgun (WGS) entry which is preliminary data.</text>
</comment>
<dbReference type="SUPFAM" id="SSF56042">
    <property type="entry name" value="PurM C-terminal domain-like"/>
    <property type="match status" value="1"/>
</dbReference>
<dbReference type="PANTHER" id="PTHR30270">
    <property type="entry name" value="THIAMINE-MONOPHOSPHATE KINASE"/>
    <property type="match status" value="1"/>
</dbReference>
<dbReference type="Pfam" id="PF00586">
    <property type="entry name" value="AIRS"/>
    <property type="match status" value="1"/>
</dbReference>
<feature type="binding site" evidence="2">
    <location>
        <position position="45"/>
    </location>
    <ligand>
        <name>Mg(2+)</name>
        <dbReference type="ChEBI" id="CHEBI:18420"/>
        <label>2</label>
    </ligand>
</feature>
<name>A0A844FZC9_9BACT</name>
<feature type="binding site" evidence="2">
    <location>
        <position position="74"/>
    </location>
    <ligand>
        <name>Mg(2+)</name>
        <dbReference type="ChEBI" id="CHEBI:18420"/>
        <label>2</label>
    </ligand>
</feature>
<evidence type="ECO:0000313" key="5">
    <source>
        <dbReference type="Proteomes" id="UP000435649"/>
    </source>
</evidence>
<dbReference type="GO" id="GO:0005524">
    <property type="term" value="F:ATP binding"/>
    <property type="evidence" value="ECO:0007669"/>
    <property type="project" value="UniProtKB-UniRule"/>
</dbReference>
<feature type="binding site" evidence="2">
    <location>
        <position position="28"/>
    </location>
    <ligand>
        <name>Mg(2+)</name>
        <dbReference type="ChEBI" id="CHEBI:18420"/>
        <label>3</label>
    </ligand>
</feature>
<dbReference type="Gene3D" id="3.90.650.10">
    <property type="entry name" value="PurM-like C-terminal domain"/>
    <property type="match status" value="1"/>
</dbReference>
<feature type="binding site" evidence="2">
    <location>
        <position position="148"/>
    </location>
    <ligand>
        <name>ATP</name>
        <dbReference type="ChEBI" id="CHEBI:30616"/>
    </ligand>
</feature>
<feature type="binding site" evidence="2">
    <location>
        <position position="74"/>
    </location>
    <ligand>
        <name>Mg(2+)</name>
        <dbReference type="ChEBI" id="CHEBI:18420"/>
        <label>3</label>
    </ligand>
</feature>
<feature type="binding site" evidence="2">
    <location>
        <position position="52"/>
    </location>
    <ligand>
        <name>substrate</name>
    </ligand>
</feature>
<dbReference type="EMBL" id="VUNS01000001">
    <property type="protein sequence ID" value="MST95718.1"/>
    <property type="molecule type" value="Genomic_DNA"/>
</dbReference>
<dbReference type="SUPFAM" id="SSF55326">
    <property type="entry name" value="PurM N-terminal domain-like"/>
    <property type="match status" value="1"/>
</dbReference>
<feature type="binding site" evidence="2">
    <location>
        <position position="74"/>
    </location>
    <ligand>
        <name>Mg(2+)</name>
        <dbReference type="ChEBI" id="CHEBI:18420"/>
        <label>4</label>
    </ligand>
</feature>
<dbReference type="InterPro" id="IPR036676">
    <property type="entry name" value="PurM-like_C_sf"/>
</dbReference>
<organism evidence="4 5">
    <name type="scientific">Victivallis lenta</name>
    <dbReference type="NCBI Taxonomy" id="2606640"/>
    <lineage>
        <taxon>Bacteria</taxon>
        <taxon>Pseudomonadati</taxon>
        <taxon>Lentisphaerota</taxon>
        <taxon>Lentisphaeria</taxon>
        <taxon>Victivallales</taxon>
        <taxon>Victivallaceae</taxon>
        <taxon>Victivallis</taxon>
    </lineage>
</organism>
<comment type="pathway">
    <text evidence="2">Cofactor biosynthesis; thiamine diphosphate biosynthesis; thiamine diphosphate from thiamine phosphate: step 1/1.</text>
</comment>
<feature type="binding site" evidence="2">
    <location>
        <position position="28"/>
    </location>
    <ligand>
        <name>Mg(2+)</name>
        <dbReference type="ChEBI" id="CHEBI:18420"/>
        <label>4</label>
    </ligand>
</feature>
<dbReference type="InterPro" id="IPR006283">
    <property type="entry name" value="ThiL-like"/>
</dbReference>
<evidence type="ECO:0000256" key="1">
    <source>
        <dbReference type="ARBA" id="ARBA00022977"/>
    </source>
</evidence>
<dbReference type="RefSeq" id="WP_154416766.1">
    <property type="nucleotide sequence ID" value="NZ_VUNS01000001.1"/>
</dbReference>
<dbReference type="GO" id="GO:0000287">
    <property type="term" value="F:magnesium ion binding"/>
    <property type="evidence" value="ECO:0007669"/>
    <property type="project" value="UniProtKB-UniRule"/>
</dbReference>
<feature type="domain" description="PurM-like N-terminal" evidence="3">
    <location>
        <begin position="26"/>
        <end position="139"/>
    </location>
</feature>
<dbReference type="HAMAP" id="MF_02128">
    <property type="entry name" value="TMP_kinase"/>
    <property type="match status" value="1"/>
</dbReference>
<keyword evidence="2" id="KW-0460">Magnesium</keyword>
<dbReference type="EC" id="2.7.4.16" evidence="2"/>
<dbReference type="PANTHER" id="PTHR30270:SF0">
    <property type="entry name" value="THIAMINE-MONOPHOSPHATE KINASE"/>
    <property type="match status" value="1"/>
</dbReference>
<keyword evidence="2" id="KW-0479">Metal-binding</keyword>
<protein>
    <recommendedName>
        <fullName evidence="2">Thiamine-monophosphate kinase</fullName>
        <shortName evidence="2">TMP kinase</shortName>
        <shortName evidence="2">Thiamine-phosphate kinase</shortName>
        <ecNumber evidence="2">2.7.4.16</ecNumber>
    </recommendedName>
</protein>
<keyword evidence="2" id="KW-0067">ATP-binding</keyword>
<dbReference type="GO" id="GO:0009228">
    <property type="term" value="P:thiamine biosynthetic process"/>
    <property type="evidence" value="ECO:0007669"/>
    <property type="project" value="UniProtKB-KW"/>
</dbReference>
<evidence type="ECO:0000256" key="2">
    <source>
        <dbReference type="HAMAP-Rule" id="MF_02128"/>
    </source>
</evidence>
<accession>A0A844FZC9</accession>
<dbReference type="AlphaFoldDB" id="A0A844FZC9"/>
<dbReference type="GO" id="GO:0009030">
    <property type="term" value="F:thiamine-phosphate kinase activity"/>
    <property type="evidence" value="ECO:0007669"/>
    <property type="project" value="UniProtKB-UniRule"/>
</dbReference>
<keyword evidence="2 4" id="KW-0418">Kinase</keyword>
<feature type="binding site" evidence="2">
    <location>
        <position position="198"/>
    </location>
    <ligand>
        <name>ATP</name>
        <dbReference type="ChEBI" id="CHEBI:30616"/>
    </ligand>
</feature>
<feature type="binding site" evidence="2">
    <location>
        <position position="239"/>
    </location>
    <ligand>
        <name>substrate</name>
    </ligand>
</feature>
<feature type="binding site" evidence="2">
    <location>
        <position position="196"/>
    </location>
    <ligand>
        <name>Mg(2+)</name>
        <dbReference type="ChEBI" id="CHEBI:18420"/>
        <label>3</label>
    </ligand>
</feature>
<evidence type="ECO:0000313" key="4">
    <source>
        <dbReference type="EMBL" id="MST95718.1"/>
    </source>
</evidence>
<feature type="binding site" evidence="2">
    <location>
        <position position="45"/>
    </location>
    <ligand>
        <name>Mg(2+)</name>
        <dbReference type="ChEBI" id="CHEBI:18420"/>
        <label>1</label>
    </ligand>
</feature>
<reference evidence="4 5" key="1">
    <citation type="submission" date="2019-08" db="EMBL/GenBank/DDBJ databases">
        <title>In-depth cultivation of the pig gut microbiome towards novel bacterial diversity and tailored functional studies.</title>
        <authorList>
            <person name="Wylensek D."/>
            <person name="Hitch T.C.A."/>
            <person name="Clavel T."/>
        </authorList>
    </citation>
    <scope>NUCLEOTIDE SEQUENCE [LARGE SCALE GENOMIC DNA]</scope>
    <source>
        <strain evidence="4 5">BBE-744-WT-12</strain>
    </source>
</reference>
<feature type="binding site" evidence="2">
    <location>
        <position position="121"/>
    </location>
    <ligand>
        <name>Mg(2+)</name>
        <dbReference type="ChEBI" id="CHEBI:18420"/>
        <label>1</label>
    </ligand>
</feature>